<dbReference type="KEGG" id="pdl:Pyrde_0961"/>
<dbReference type="RefSeq" id="WP_055408707.1">
    <property type="nucleotide sequence ID" value="NZ_CP013011.1"/>
</dbReference>
<gene>
    <name evidence="2" type="ORF">Pdsh_00835</name>
    <name evidence="1" type="ORF">Pyrde_0961</name>
</gene>
<dbReference type="Proteomes" id="UP000058613">
    <property type="component" value="Chromosome"/>
</dbReference>
<dbReference type="GeneID" id="26099300"/>
<reference evidence="2 4" key="2">
    <citation type="submission" date="2017-05" db="EMBL/GenBank/DDBJ databases">
        <title>The draft genome of the hyperthermophilic archaeon 'Pyrodictium delaneyi strain Hulk', an iron and nitrate reducer, reveals the capacity for sulfate reduction.</title>
        <authorList>
            <person name="Demey L.M."/>
            <person name="Miller C."/>
            <person name="Manzella M."/>
            <person name="Reguera G."/>
            <person name="Kashefi K."/>
        </authorList>
    </citation>
    <scope>NUCLEOTIDE SEQUENCE [LARGE SCALE GENOMIC DNA]</scope>
    <source>
        <strain evidence="2 4">Hulk</strain>
    </source>
</reference>
<sequence length="163" mass="17462">MRDTLLAAIAALALANVLFAVAASIAYNTNPLTTVRNIYNEIVGEDEQIDSVVLGSGSYAIFDSTKASNLRVTIRVYVYAHSSSAKLCNLVIPGVASIPLDVELPSATQHTSVSTEITVHFRVDGLPADYVEKGILPVILEFCCGHTQYAVIPLYFSSGSIVR</sequence>
<keyword evidence="4" id="KW-1185">Reference proteome</keyword>
<name>A0A0N7JD25_9CREN</name>
<evidence type="ECO:0000313" key="1">
    <source>
        <dbReference type="EMBL" id="ALL01009.1"/>
    </source>
</evidence>
<evidence type="ECO:0000313" key="3">
    <source>
        <dbReference type="Proteomes" id="UP000058613"/>
    </source>
</evidence>
<dbReference type="Proteomes" id="UP000196694">
    <property type="component" value="Unassembled WGS sequence"/>
</dbReference>
<evidence type="ECO:0000313" key="4">
    <source>
        <dbReference type="Proteomes" id="UP000196694"/>
    </source>
</evidence>
<dbReference type="EMBL" id="NCQP01000001">
    <property type="protein sequence ID" value="OWJ55391.1"/>
    <property type="molecule type" value="Genomic_DNA"/>
</dbReference>
<protein>
    <submittedName>
        <fullName evidence="1">Uncharacterized protein</fullName>
    </submittedName>
</protein>
<organism evidence="1 3">
    <name type="scientific">Pyrodictium delaneyi</name>
    <dbReference type="NCBI Taxonomy" id="1273541"/>
    <lineage>
        <taxon>Archaea</taxon>
        <taxon>Thermoproteota</taxon>
        <taxon>Thermoprotei</taxon>
        <taxon>Desulfurococcales</taxon>
        <taxon>Pyrodictiaceae</taxon>
        <taxon>Pyrodictium</taxon>
    </lineage>
</organism>
<accession>A0A0N7JD25</accession>
<evidence type="ECO:0000313" key="2">
    <source>
        <dbReference type="EMBL" id="OWJ55391.1"/>
    </source>
</evidence>
<dbReference type="AlphaFoldDB" id="A0A0N7JD25"/>
<reference evidence="1 3" key="1">
    <citation type="submission" date="2015-10" db="EMBL/GenBank/DDBJ databases">
        <title>Complete genome sequence of hyperthermophilic archaeon Pyrodictium delaneyi Su06.</title>
        <authorList>
            <person name="Jung J.-H."/>
            <person name="Lin J."/>
            <person name="Holden J.F."/>
            <person name="Park C.-S."/>
        </authorList>
    </citation>
    <scope>NUCLEOTIDE SEQUENCE [LARGE SCALE GENOMIC DNA]</scope>
    <source>
        <strain evidence="1 3">Su06</strain>
    </source>
</reference>
<dbReference type="EMBL" id="CP013011">
    <property type="protein sequence ID" value="ALL01009.1"/>
    <property type="molecule type" value="Genomic_DNA"/>
</dbReference>
<proteinExistence type="predicted"/>